<organism evidence="2 3">
    <name type="scientific">Streptomyces phage Faust</name>
    <dbReference type="NCBI Taxonomy" id="2767565"/>
    <lineage>
        <taxon>Viruses</taxon>
        <taxon>Duplodnaviria</taxon>
        <taxon>Heunggongvirae</taxon>
        <taxon>Uroviricota</taxon>
        <taxon>Caudoviricetes</taxon>
        <taxon>Stanwilliamsviridae</taxon>
        <taxon>Loccivirinae</taxon>
        <taxon>Faustvirus</taxon>
        <taxon>Faustvirus faust</taxon>
    </lineage>
</organism>
<dbReference type="RefSeq" id="YP_010651703.1">
    <property type="nucleotide sequence ID" value="NC_070783.1"/>
</dbReference>
<evidence type="ECO:0000256" key="1">
    <source>
        <dbReference type="SAM" id="MobiDB-lite"/>
    </source>
</evidence>
<keyword evidence="3" id="KW-1185">Reference proteome</keyword>
<reference evidence="2 3" key="1">
    <citation type="submission" date="2020-06" db="EMBL/GenBank/DDBJ databases">
        <authorList>
            <person name="Arora M.N."/>
            <person name="Dalling M.T."/>
            <person name="Dawson S.P.M."/>
            <person name="Elia S.N."/>
            <person name="Burke B."/>
            <person name="Shaffer C.D."/>
            <person name="Weston-Hafer K.A."/>
            <person name="Garlena R.A."/>
            <person name="Russell D.A."/>
            <person name="Pope W.H."/>
            <person name="Jacobs-Sera D."/>
            <person name="Hatfull G.F."/>
        </authorList>
    </citation>
    <scope>NUCLEOTIDE SEQUENCE [LARGE SCALE GENOMIC DNA]</scope>
</reference>
<accession>A0A7G9UYU1</accession>
<dbReference type="EMBL" id="MT684598">
    <property type="protein sequence ID" value="QNN99196.1"/>
    <property type="molecule type" value="Genomic_DNA"/>
</dbReference>
<protein>
    <submittedName>
        <fullName evidence="2">Uncharacterized protein</fullName>
    </submittedName>
</protein>
<name>A0A7G9UYU1_9CAUD</name>
<feature type="region of interest" description="Disordered" evidence="1">
    <location>
        <begin position="43"/>
        <end position="64"/>
    </location>
</feature>
<dbReference type="KEGG" id="vg:77927393"/>
<evidence type="ECO:0000313" key="3">
    <source>
        <dbReference type="Proteomes" id="UP000516151"/>
    </source>
</evidence>
<feature type="compositionally biased region" description="Basic residues" evidence="1">
    <location>
        <begin position="45"/>
        <end position="57"/>
    </location>
</feature>
<dbReference type="Proteomes" id="UP000516151">
    <property type="component" value="Segment"/>
</dbReference>
<proteinExistence type="predicted"/>
<sequence length="64" mass="7459">MENPFKIETENVGPSSYQLTMLLAIQSKPMYLGTVPRAEIDRRRAANKRARAQRKVNRRLDKSR</sequence>
<evidence type="ECO:0000313" key="2">
    <source>
        <dbReference type="EMBL" id="QNN99196.1"/>
    </source>
</evidence>
<gene>
    <name evidence="2" type="primary">98</name>
    <name evidence="2" type="ORF">SEA_FAUST_98</name>
</gene>
<dbReference type="GeneID" id="77927393"/>